<protein>
    <submittedName>
        <fullName evidence="2">Uncharacterized protein</fullName>
    </submittedName>
</protein>
<evidence type="ECO:0000256" key="1">
    <source>
        <dbReference type="SAM" id="MobiDB-lite"/>
    </source>
</evidence>
<organism evidence="2">
    <name type="scientific">Tetraselmis sp. GSL018</name>
    <dbReference type="NCBI Taxonomy" id="582737"/>
    <lineage>
        <taxon>Eukaryota</taxon>
        <taxon>Viridiplantae</taxon>
        <taxon>Chlorophyta</taxon>
        <taxon>core chlorophytes</taxon>
        <taxon>Chlorodendrophyceae</taxon>
        <taxon>Chlorodendrales</taxon>
        <taxon>Chlorodendraceae</taxon>
        <taxon>Tetraselmis</taxon>
    </lineage>
</organism>
<dbReference type="AlphaFoldDB" id="A0A061RY10"/>
<name>A0A061RY10_9CHLO</name>
<reference evidence="2" key="1">
    <citation type="submission" date="2014-05" db="EMBL/GenBank/DDBJ databases">
        <title>The transcriptome of the halophilic microalga Tetraselmis sp. GSL018 isolated from the Great Salt Lake, Utah.</title>
        <authorList>
            <person name="Jinkerson R.E."/>
            <person name="D'Adamo S."/>
            <person name="Posewitz M.C."/>
        </authorList>
    </citation>
    <scope>NUCLEOTIDE SEQUENCE</scope>
    <source>
        <strain evidence="2">GSL018</strain>
    </source>
</reference>
<gene>
    <name evidence="2" type="ORF">TSPGSL018_22752</name>
</gene>
<evidence type="ECO:0000313" key="2">
    <source>
        <dbReference type="EMBL" id="JAC75560.1"/>
    </source>
</evidence>
<accession>A0A061RY10</accession>
<feature type="non-terminal residue" evidence="2">
    <location>
        <position position="87"/>
    </location>
</feature>
<proteinExistence type="predicted"/>
<sequence>DKGPAPPSEVGTPALQPPTPPSHPVVRGMQALPWAAENALGGLLHPRQWHWSRDPVMRCLSHCSRYCLASFSPSRSVRTGGGGGGGG</sequence>
<feature type="region of interest" description="Disordered" evidence="1">
    <location>
        <begin position="1"/>
        <end position="26"/>
    </location>
</feature>
<dbReference type="EMBL" id="GBEZ01010084">
    <property type="protein sequence ID" value="JAC75560.1"/>
    <property type="molecule type" value="Transcribed_RNA"/>
</dbReference>
<feature type="non-terminal residue" evidence="2">
    <location>
        <position position="1"/>
    </location>
</feature>